<dbReference type="GO" id="GO:0016034">
    <property type="term" value="F:maleylacetoacetate isomerase activity"/>
    <property type="evidence" value="ECO:0007669"/>
    <property type="project" value="UniProtKB-EC"/>
</dbReference>
<comment type="caution">
    <text evidence="4">The sequence shown here is derived from an EMBL/GenBank/DDBJ whole genome shotgun (WGS) entry which is preliminary data.</text>
</comment>
<dbReference type="PROSITE" id="PS50404">
    <property type="entry name" value="GST_NTER"/>
    <property type="match status" value="1"/>
</dbReference>
<dbReference type="RefSeq" id="WP_198880064.1">
    <property type="nucleotide sequence ID" value="NZ_JAEKJA010000001.1"/>
</dbReference>
<dbReference type="InterPro" id="IPR005955">
    <property type="entry name" value="GST_Zeta"/>
</dbReference>
<dbReference type="InterPro" id="IPR010987">
    <property type="entry name" value="Glutathione-S-Trfase_C-like"/>
</dbReference>
<dbReference type="SUPFAM" id="SSF52833">
    <property type="entry name" value="Thioredoxin-like"/>
    <property type="match status" value="1"/>
</dbReference>
<keyword evidence="5" id="KW-1185">Reference proteome</keyword>
<dbReference type="AlphaFoldDB" id="A0A934MEA1"/>
<evidence type="ECO:0000313" key="4">
    <source>
        <dbReference type="EMBL" id="MBJ3774163.1"/>
    </source>
</evidence>
<feature type="domain" description="GST C-terminal" evidence="3">
    <location>
        <begin position="84"/>
        <end position="208"/>
    </location>
</feature>
<dbReference type="Pfam" id="PF02798">
    <property type="entry name" value="GST_N"/>
    <property type="match status" value="1"/>
</dbReference>
<dbReference type="PANTHER" id="PTHR42673:SF21">
    <property type="entry name" value="GLUTATHIONE S-TRANSFERASE YFCF"/>
    <property type="match status" value="1"/>
</dbReference>
<dbReference type="Proteomes" id="UP000609531">
    <property type="component" value="Unassembled WGS sequence"/>
</dbReference>
<dbReference type="InterPro" id="IPR040079">
    <property type="entry name" value="Glutathione_S-Trfase"/>
</dbReference>
<dbReference type="NCBIfam" id="TIGR01262">
    <property type="entry name" value="maiA"/>
    <property type="match status" value="1"/>
</dbReference>
<dbReference type="InterPro" id="IPR034333">
    <property type="entry name" value="GST_Zeta_N"/>
</dbReference>
<dbReference type="GO" id="GO:0005737">
    <property type="term" value="C:cytoplasm"/>
    <property type="evidence" value="ECO:0007669"/>
    <property type="project" value="InterPro"/>
</dbReference>
<gene>
    <name evidence="4" type="primary">maiA</name>
    <name evidence="4" type="ORF">JCR33_00575</name>
</gene>
<dbReference type="InterPro" id="IPR004045">
    <property type="entry name" value="Glutathione_S-Trfase_N"/>
</dbReference>
<dbReference type="SFLD" id="SFLDG00358">
    <property type="entry name" value="Main_(cytGST)"/>
    <property type="match status" value="1"/>
</dbReference>
<name>A0A934MEA1_9HYPH</name>
<dbReference type="EMBL" id="JAEKJA010000001">
    <property type="protein sequence ID" value="MBJ3774163.1"/>
    <property type="molecule type" value="Genomic_DNA"/>
</dbReference>
<comment type="similarity">
    <text evidence="1">Belongs to the GST superfamily. Zeta family.</text>
</comment>
<dbReference type="InterPro" id="IPR036282">
    <property type="entry name" value="Glutathione-S-Trfase_C_sf"/>
</dbReference>
<dbReference type="GO" id="GO:0006559">
    <property type="term" value="P:L-phenylalanine catabolic process"/>
    <property type="evidence" value="ECO:0007669"/>
    <property type="project" value="TreeGrafter"/>
</dbReference>
<dbReference type="SFLD" id="SFLDS00019">
    <property type="entry name" value="Glutathione_Transferase_(cytos"/>
    <property type="match status" value="1"/>
</dbReference>
<dbReference type="GO" id="GO:0006749">
    <property type="term" value="P:glutathione metabolic process"/>
    <property type="evidence" value="ECO:0007669"/>
    <property type="project" value="TreeGrafter"/>
</dbReference>
<dbReference type="Gene3D" id="1.20.1050.10">
    <property type="match status" value="1"/>
</dbReference>
<dbReference type="PANTHER" id="PTHR42673">
    <property type="entry name" value="MALEYLACETOACETATE ISOMERASE"/>
    <property type="match status" value="1"/>
</dbReference>
<evidence type="ECO:0000313" key="5">
    <source>
        <dbReference type="Proteomes" id="UP000609531"/>
    </source>
</evidence>
<dbReference type="CDD" id="cd03042">
    <property type="entry name" value="GST_N_Zeta"/>
    <property type="match status" value="1"/>
</dbReference>
<dbReference type="EC" id="5.2.1.2" evidence="4"/>
<dbReference type="GO" id="GO:0004364">
    <property type="term" value="F:glutathione transferase activity"/>
    <property type="evidence" value="ECO:0007669"/>
    <property type="project" value="TreeGrafter"/>
</dbReference>
<evidence type="ECO:0000256" key="1">
    <source>
        <dbReference type="ARBA" id="ARBA00010007"/>
    </source>
</evidence>
<dbReference type="SUPFAM" id="SSF47616">
    <property type="entry name" value="GST C-terminal domain-like"/>
    <property type="match status" value="1"/>
</dbReference>
<evidence type="ECO:0000259" key="3">
    <source>
        <dbReference type="PROSITE" id="PS50405"/>
    </source>
</evidence>
<proteinExistence type="inferred from homology"/>
<organism evidence="4 5">
    <name type="scientific">Acuticoccus mangrovi</name>
    <dbReference type="NCBI Taxonomy" id="2796142"/>
    <lineage>
        <taxon>Bacteria</taxon>
        <taxon>Pseudomonadati</taxon>
        <taxon>Pseudomonadota</taxon>
        <taxon>Alphaproteobacteria</taxon>
        <taxon>Hyphomicrobiales</taxon>
        <taxon>Amorphaceae</taxon>
        <taxon>Acuticoccus</taxon>
    </lineage>
</organism>
<feature type="domain" description="GST N-terminal" evidence="2">
    <location>
        <begin position="1"/>
        <end position="80"/>
    </location>
</feature>
<dbReference type="PROSITE" id="PS50405">
    <property type="entry name" value="GST_CTER"/>
    <property type="match status" value="1"/>
</dbReference>
<sequence length="208" mass="22890">MILYDYWRSSAAYRVRIALNLLDMKYELVPVDLTAGEQRSAAHLARNPQGLVPALEIDGVMMTQSLAIIEYLDETRSAGFRPAEPVERAKVRAIAYAIAMDLHPICNLSVAQAAVKASNGAIGMKDWMHTFIGPRMLAVEEMLDRSRTGRFVHGDRPGIADICLVPQVYNARRWEVDLSAMPHTLAIDAEMAALPAVAAAHPDRARPG</sequence>
<keyword evidence="4" id="KW-0413">Isomerase</keyword>
<accession>A0A934MEA1</accession>
<evidence type="ECO:0000259" key="2">
    <source>
        <dbReference type="PROSITE" id="PS50404"/>
    </source>
</evidence>
<protein>
    <submittedName>
        <fullName evidence="4">Maleylacetoacetate isomerase</fullName>
        <ecNumber evidence="4">5.2.1.2</ecNumber>
    </submittedName>
</protein>
<dbReference type="Gene3D" id="3.40.30.10">
    <property type="entry name" value="Glutaredoxin"/>
    <property type="match status" value="1"/>
</dbReference>
<dbReference type="InterPro" id="IPR036249">
    <property type="entry name" value="Thioredoxin-like_sf"/>
</dbReference>
<reference evidence="4" key="1">
    <citation type="submission" date="2020-12" db="EMBL/GenBank/DDBJ databases">
        <title>Bacterial taxonomy.</title>
        <authorList>
            <person name="Pan X."/>
        </authorList>
    </citation>
    <scope>NUCLEOTIDE SEQUENCE</scope>
    <source>
        <strain evidence="4">B2012</strain>
    </source>
</reference>